<dbReference type="Pfam" id="PF04186">
    <property type="entry name" value="FxsA"/>
    <property type="match status" value="1"/>
</dbReference>
<reference evidence="3 4" key="1">
    <citation type="submission" date="2020-08" db="EMBL/GenBank/DDBJ databases">
        <title>Sequencing the genomes of 1000 actinobacteria strains.</title>
        <authorList>
            <person name="Klenk H.-P."/>
        </authorList>
    </citation>
    <scope>NUCLEOTIDE SEQUENCE [LARGE SCALE GENOMIC DNA]</scope>
    <source>
        <strain evidence="3 4">DSM 45362</strain>
    </source>
</reference>
<feature type="region of interest" description="Disordered" evidence="1">
    <location>
        <begin position="142"/>
        <end position="182"/>
    </location>
</feature>
<evidence type="ECO:0000313" key="4">
    <source>
        <dbReference type="Proteomes" id="UP000587527"/>
    </source>
</evidence>
<dbReference type="PANTHER" id="PTHR35335:SF1">
    <property type="entry name" value="UPF0716 PROTEIN FXSA"/>
    <property type="match status" value="1"/>
</dbReference>
<evidence type="ECO:0000313" key="3">
    <source>
        <dbReference type="EMBL" id="MBB5873952.1"/>
    </source>
</evidence>
<dbReference type="NCBIfam" id="NF008528">
    <property type="entry name" value="PRK11463.1-2"/>
    <property type="match status" value="1"/>
</dbReference>
<keyword evidence="2" id="KW-0472">Membrane</keyword>
<dbReference type="InterPro" id="IPR007313">
    <property type="entry name" value="FxsA"/>
</dbReference>
<protein>
    <submittedName>
        <fullName evidence="3">UPF0716 protein FxsA</fullName>
    </submittedName>
</protein>
<dbReference type="Proteomes" id="UP000587527">
    <property type="component" value="Unassembled WGS sequence"/>
</dbReference>
<feature type="transmembrane region" description="Helical" evidence="2">
    <location>
        <begin position="28"/>
        <end position="47"/>
    </location>
</feature>
<feature type="transmembrane region" description="Helical" evidence="2">
    <location>
        <begin position="100"/>
        <end position="125"/>
    </location>
</feature>
<dbReference type="GO" id="GO:0016020">
    <property type="term" value="C:membrane"/>
    <property type="evidence" value="ECO:0007669"/>
    <property type="project" value="InterPro"/>
</dbReference>
<evidence type="ECO:0000256" key="2">
    <source>
        <dbReference type="SAM" id="Phobius"/>
    </source>
</evidence>
<keyword evidence="2" id="KW-1133">Transmembrane helix</keyword>
<dbReference type="AlphaFoldDB" id="A0A841C4G9"/>
<keyword evidence="4" id="KW-1185">Reference proteome</keyword>
<accession>A0A841C4G9</accession>
<proteinExistence type="predicted"/>
<dbReference type="EMBL" id="JACHMN010000003">
    <property type="protein sequence ID" value="MBB5873952.1"/>
    <property type="molecule type" value="Genomic_DNA"/>
</dbReference>
<comment type="caution">
    <text evidence="3">The sequence shown here is derived from an EMBL/GenBank/DDBJ whole genome shotgun (WGS) entry which is preliminary data.</text>
</comment>
<gene>
    <name evidence="3" type="ORF">F4553_007386</name>
</gene>
<keyword evidence="2" id="KW-0812">Transmembrane</keyword>
<feature type="transmembrane region" description="Helical" evidence="2">
    <location>
        <begin position="53"/>
        <end position="71"/>
    </location>
</feature>
<organism evidence="3 4">
    <name type="scientific">Allocatelliglobosispora scoriae</name>
    <dbReference type="NCBI Taxonomy" id="643052"/>
    <lineage>
        <taxon>Bacteria</taxon>
        <taxon>Bacillati</taxon>
        <taxon>Actinomycetota</taxon>
        <taxon>Actinomycetes</taxon>
        <taxon>Micromonosporales</taxon>
        <taxon>Micromonosporaceae</taxon>
        <taxon>Allocatelliglobosispora</taxon>
    </lineage>
</organism>
<sequence>MDPITGGSAATTSARPASAAPKRGRLRYVPLIALVVFLAELAVFVAVSRWIGVGWAVLAGLAFTLLGAYLLKREGVKSWRRFRESAKQGVPAGNQVLDGVVGLGAALLLFVPGFLTGIAGLALLIPPVRRLASGRLRGATEKRVSSRTAGDLFGPRQVKVQRPTKASTTPSNDEVVEGEIVD</sequence>
<evidence type="ECO:0000256" key="1">
    <source>
        <dbReference type="SAM" id="MobiDB-lite"/>
    </source>
</evidence>
<dbReference type="PANTHER" id="PTHR35335">
    <property type="entry name" value="UPF0716 PROTEIN FXSA"/>
    <property type="match status" value="1"/>
</dbReference>
<name>A0A841C4G9_9ACTN</name>